<feature type="repeat" description="WD" evidence="3">
    <location>
        <begin position="716"/>
        <end position="757"/>
    </location>
</feature>
<keyword evidence="1 3" id="KW-0853">WD repeat</keyword>
<dbReference type="InterPro" id="IPR001480">
    <property type="entry name" value="Bulb-type_lectin_dom"/>
</dbReference>
<feature type="repeat" description="WD" evidence="3">
    <location>
        <begin position="1063"/>
        <end position="1104"/>
    </location>
</feature>
<dbReference type="Gene3D" id="2.130.10.10">
    <property type="entry name" value="YVTN repeat-like/Quinoprotein amine dehydrogenase"/>
    <property type="match status" value="7"/>
</dbReference>
<dbReference type="InterPro" id="IPR050349">
    <property type="entry name" value="WD_LIS1/nudF_dynein_reg"/>
</dbReference>
<dbReference type="PROSITE" id="PS00678">
    <property type="entry name" value="WD_REPEATS_1"/>
    <property type="match status" value="12"/>
</dbReference>
<organism evidence="5 6">
    <name type="scientific">Lentinula detonsa</name>
    <dbReference type="NCBI Taxonomy" id="2804962"/>
    <lineage>
        <taxon>Eukaryota</taxon>
        <taxon>Fungi</taxon>
        <taxon>Dikarya</taxon>
        <taxon>Basidiomycota</taxon>
        <taxon>Agaricomycotina</taxon>
        <taxon>Agaricomycetes</taxon>
        <taxon>Agaricomycetidae</taxon>
        <taxon>Agaricales</taxon>
        <taxon>Marasmiineae</taxon>
        <taxon>Omphalotaceae</taxon>
        <taxon>Lentinula</taxon>
    </lineage>
</organism>
<feature type="repeat" description="WD" evidence="3">
    <location>
        <begin position="630"/>
        <end position="671"/>
    </location>
</feature>
<feature type="repeat" description="WD" evidence="3">
    <location>
        <begin position="1020"/>
        <end position="1061"/>
    </location>
</feature>
<dbReference type="InterPro" id="IPR015943">
    <property type="entry name" value="WD40/YVTN_repeat-like_dom_sf"/>
</dbReference>
<feature type="repeat" description="WD" evidence="3">
    <location>
        <begin position="1149"/>
        <end position="1190"/>
    </location>
</feature>
<feature type="repeat" description="WD" evidence="3">
    <location>
        <begin position="802"/>
        <end position="843"/>
    </location>
</feature>
<dbReference type="Pfam" id="PF24883">
    <property type="entry name" value="NPHP3_N"/>
    <property type="match status" value="1"/>
</dbReference>
<feature type="repeat" description="WD" evidence="3">
    <location>
        <begin position="934"/>
        <end position="975"/>
    </location>
</feature>
<evidence type="ECO:0000313" key="6">
    <source>
        <dbReference type="Proteomes" id="UP001163850"/>
    </source>
</evidence>
<feature type="repeat" description="WD" evidence="3">
    <location>
        <begin position="1192"/>
        <end position="1227"/>
    </location>
</feature>
<dbReference type="SUPFAM" id="SSF52540">
    <property type="entry name" value="P-loop containing nucleoside triphosphate hydrolases"/>
    <property type="match status" value="1"/>
</dbReference>
<dbReference type="EMBL" id="MU802114">
    <property type="protein sequence ID" value="KAJ3981441.1"/>
    <property type="molecule type" value="Genomic_DNA"/>
</dbReference>
<gene>
    <name evidence="5" type="ORF">F5890DRAFT_1556817</name>
</gene>
<name>A0AA38PTP8_9AGAR</name>
<feature type="repeat" description="WD" evidence="3">
    <location>
        <begin position="845"/>
        <end position="886"/>
    </location>
</feature>
<dbReference type="InterPro" id="IPR019775">
    <property type="entry name" value="WD40_repeat_CS"/>
</dbReference>
<feature type="repeat" description="WD" evidence="3">
    <location>
        <begin position="977"/>
        <end position="1018"/>
    </location>
</feature>
<dbReference type="PANTHER" id="PTHR44129">
    <property type="entry name" value="WD REPEAT-CONTAINING PROTEIN POP1"/>
    <property type="match status" value="1"/>
</dbReference>
<dbReference type="PRINTS" id="PR00320">
    <property type="entry name" value="GPROTEINBRPT"/>
</dbReference>
<comment type="caution">
    <text evidence="5">The sequence shown here is derived from an EMBL/GenBank/DDBJ whole genome shotgun (WGS) entry which is preliminary data.</text>
</comment>
<dbReference type="InterPro" id="IPR011047">
    <property type="entry name" value="Quinoprotein_ADH-like_sf"/>
</dbReference>
<dbReference type="PROSITE" id="PS50927">
    <property type="entry name" value="BULB_LECTIN"/>
    <property type="match status" value="1"/>
</dbReference>
<dbReference type="SUPFAM" id="SSF50998">
    <property type="entry name" value="Quinoprotein alcohol dehydrogenase-like"/>
    <property type="match status" value="1"/>
</dbReference>
<dbReference type="PROSITE" id="PS50294">
    <property type="entry name" value="WD_REPEATS_REGION"/>
    <property type="match status" value="14"/>
</dbReference>
<protein>
    <recommendedName>
        <fullName evidence="4">Bulb-type lectin domain-containing protein</fullName>
    </recommendedName>
</protein>
<feature type="repeat" description="WD" evidence="3">
    <location>
        <begin position="759"/>
        <end position="800"/>
    </location>
</feature>
<feature type="repeat" description="WD" evidence="3">
    <location>
        <begin position="888"/>
        <end position="929"/>
    </location>
</feature>
<feature type="repeat" description="WD" evidence="3">
    <location>
        <begin position="673"/>
        <end position="714"/>
    </location>
</feature>
<evidence type="ECO:0000256" key="1">
    <source>
        <dbReference type="ARBA" id="ARBA00022574"/>
    </source>
</evidence>
<dbReference type="InterPro" id="IPR020472">
    <property type="entry name" value="WD40_PAC1"/>
</dbReference>
<feature type="domain" description="Bulb-type lectin" evidence="4">
    <location>
        <begin position="958"/>
        <end position="1096"/>
    </location>
</feature>
<dbReference type="SUPFAM" id="SSF50978">
    <property type="entry name" value="WD40 repeat-like"/>
    <property type="match status" value="1"/>
</dbReference>
<dbReference type="Proteomes" id="UP001163850">
    <property type="component" value="Unassembled WGS sequence"/>
</dbReference>
<evidence type="ECO:0000256" key="3">
    <source>
        <dbReference type="PROSITE-ProRule" id="PRU00221"/>
    </source>
</evidence>
<dbReference type="InterPro" id="IPR056884">
    <property type="entry name" value="NPHP3-like_N"/>
</dbReference>
<evidence type="ECO:0000256" key="2">
    <source>
        <dbReference type="ARBA" id="ARBA00022737"/>
    </source>
</evidence>
<feature type="repeat" description="WD" evidence="3">
    <location>
        <begin position="1106"/>
        <end position="1147"/>
    </location>
</feature>
<dbReference type="SMART" id="SM00320">
    <property type="entry name" value="WD40"/>
    <property type="match status" value="14"/>
</dbReference>
<accession>A0AA38PTP8</accession>
<sequence length="1353" mass="149514">MSRQPIQGTTTHEYFREAHDFVMNSPQFNNYNVSVPEDVKHKLEQKLKPISGTWLDKNKICLEGTRTTIIEEISQWISHRNVPQTYILCGEAGTGKSTIGHTIGAKFENWLGAFFCFSRRFAATRTPSNALCTIAYRLGIKFPVIANKLIQTFEVNPNILESTSIQELWKTLIVTPAQMIAQQHQPVLIVIDALDESGGREEEGPRAQLLSLLINSTHDLPGNFHVFVTSRPESDIIEHLLEQEASDIQSSRVQYMDDIPGTRDDIFQYVCSRMMRNRVTGRLQEHQCKMVAERATGFFQWAAIVCTSLSGQGKGGLSVSKRFDRFMTLNPSNAKDLHALDGLYGSILEDAFDIQDTDVMAVYRSIMSQVLAAFEPLSQAGLQSLQPGSDENAVTCVLSFLGSLFTGISKSENAQVRPVHTSVLDFLLDKQRSKQFGVDLGQGHQLLADGAFHVMFRDLHFNMGNLESSYMLNSEIEDLEIKLSKGIKPELIYACSYWDLHIQNIEPSDSWLQQLEIFFFNYSLYWMEVLGLMKRIHIASRAAINALTFVGNMQVIMNKELRKFIQEIPQFIQAFGKMITAATPHLYLSGIPFIPKQSSLHTVYKRCCHPGKQAVFSAQMLTWPDQQVIYRGHTSGVNAVAFSPDGKRIVSGSDDDSIRIWNADTGEVIGNPLQGHSNAVTSVAFSPDGKKIVSGSDDSSIRIWDTDMGEASSVPLQGHLDWVNSVAFSPDGKTIISGSRDKTIRIWNATTREAIGDPLQGHLKAVTSVVFSPDSKRIVSGSWDSSIRIWNATTGEAIGDPLQGHIKAVTSVAYSPDATRIVSGSDDKSIRIWDTNTGEGVGDPLWGHSNRVTSVTFSPDSKRIVSGSWDLSIRIWSADTGEEIGNPLQGHSEIVTTVATSPDGRRIVSGSQDFSIRIWNAKTEKNIGEPSLRHKGHSEIVTSVGFSPDGKRIVSGSGDCSIRIWNADTGEAIADPLQGHSSSVSSVGFSPDGRRIISGSWDSTIRMWNADTGEAIGNPLQGHSEAVNSIAFSPDGNMILSGSDDNSIRIWNASTGREAGDPLQGHLGPVTSVTFSPDGKRILSGSRDRSIRIWNADTGEAIGDPLQGHSKIVTSVVFSPDGKRIMSGSWDSTIRIWNADTGEVIGDPLQEHSDWVTSVSFSPDGKRIVSGSDDHSIRIWNATTGKAIGDPLQGHSKGVTSVTFSPNRKKIVSGAWDTSIRVWNVDTVTPFALSPDDQGVGNLMQEISHGNQGRMSHTYTPNLTNPYYPFCWCYIDTEGWLHGWHHNLKSSIIIIWIPPKYQSTLVFPPTEVLRWQDGYCTLDLHNFVHGKDWVQCSMNSIPHSRPQNIWDRQ</sequence>
<reference evidence="5" key="1">
    <citation type="submission" date="2022-08" db="EMBL/GenBank/DDBJ databases">
        <authorList>
            <consortium name="DOE Joint Genome Institute"/>
            <person name="Min B."/>
            <person name="Riley R."/>
            <person name="Sierra-Patev S."/>
            <person name="Naranjo-Ortiz M."/>
            <person name="Looney B."/>
            <person name="Konkel Z."/>
            <person name="Slot J.C."/>
            <person name="Sakamoto Y."/>
            <person name="Steenwyk J.L."/>
            <person name="Rokas A."/>
            <person name="Carro J."/>
            <person name="Camarero S."/>
            <person name="Ferreira P."/>
            <person name="Molpeceres G."/>
            <person name="Ruiz-Duenas F.J."/>
            <person name="Serrano A."/>
            <person name="Henrissat B."/>
            <person name="Drula E."/>
            <person name="Hughes K.W."/>
            <person name="Mata J.L."/>
            <person name="Ishikawa N.K."/>
            <person name="Vargas-Isla R."/>
            <person name="Ushijima S."/>
            <person name="Smith C.A."/>
            <person name="Ahrendt S."/>
            <person name="Andreopoulos W."/>
            <person name="He G."/>
            <person name="Labutti K."/>
            <person name="Lipzen A."/>
            <person name="Ng V."/>
            <person name="Sandor L."/>
            <person name="Barry K."/>
            <person name="Martinez A.T."/>
            <person name="Xiao Y."/>
            <person name="Gibbons J.G."/>
            <person name="Terashima K."/>
            <person name="Hibbett D.S."/>
            <person name="Grigoriev I.V."/>
        </authorList>
    </citation>
    <scope>NUCLEOTIDE SEQUENCE</scope>
    <source>
        <strain evidence="5">TFB7829</strain>
    </source>
</reference>
<dbReference type="Pfam" id="PF00400">
    <property type="entry name" value="WD40"/>
    <property type="match status" value="14"/>
</dbReference>
<evidence type="ECO:0000259" key="4">
    <source>
        <dbReference type="PROSITE" id="PS50927"/>
    </source>
</evidence>
<dbReference type="PROSITE" id="PS50082">
    <property type="entry name" value="WD_REPEATS_2"/>
    <property type="match status" value="14"/>
</dbReference>
<dbReference type="CDD" id="cd00200">
    <property type="entry name" value="WD40"/>
    <property type="match status" value="2"/>
</dbReference>
<dbReference type="InterPro" id="IPR036322">
    <property type="entry name" value="WD40_repeat_dom_sf"/>
</dbReference>
<dbReference type="InterPro" id="IPR001680">
    <property type="entry name" value="WD40_rpt"/>
</dbReference>
<dbReference type="SUPFAM" id="SSF82171">
    <property type="entry name" value="DPP6 N-terminal domain-like"/>
    <property type="match status" value="1"/>
</dbReference>
<dbReference type="Gene3D" id="3.40.50.300">
    <property type="entry name" value="P-loop containing nucleotide triphosphate hydrolases"/>
    <property type="match status" value="1"/>
</dbReference>
<evidence type="ECO:0000313" key="5">
    <source>
        <dbReference type="EMBL" id="KAJ3981441.1"/>
    </source>
</evidence>
<dbReference type="InterPro" id="IPR027417">
    <property type="entry name" value="P-loop_NTPase"/>
</dbReference>
<keyword evidence="2" id="KW-0677">Repeat</keyword>
<proteinExistence type="predicted"/>